<comment type="caution">
    <text evidence="2">The sequence shown here is derived from an EMBL/GenBank/DDBJ whole genome shotgun (WGS) entry which is preliminary data.</text>
</comment>
<evidence type="ECO:0000313" key="2">
    <source>
        <dbReference type="EMBL" id="KAL0180727.1"/>
    </source>
</evidence>
<dbReference type="Pfam" id="PF15742">
    <property type="entry name" value="DUF4686"/>
    <property type="match status" value="1"/>
</dbReference>
<feature type="non-terminal residue" evidence="2">
    <location>
        <position position="1"/>
    </location>
</feature>
<evidence type="ECO:0000313" key="3">
    <source>
        <dbReference type="Proteomes" id="UP001529510"/>
    </source>
</evidence>
<feature type="coiled-coil region" evidence="1">
    <location>
        <begin position="25"/>
        <end position="52"/>
    </location>
</feature>
<protein>
    <submittedName>
        <fullName evidence="2">Uncharacterized protein</fullName>
    </submittedName>
</protein>
<feature type="non-terminal residue" evidence="2">
    <location>
        <position position="70"/>
    </location>
</feature>
<dbReference type="InterPro" id="IPR031476">
    <property type="entry name" value="DUF4686"/>
</dbReference>
<organism evidence="2 3">
    <name type="scientific">Cirrhinus mrigala</name>
    <name type="common">Mrigala</name>
    <dbReference type="NCBI Taxonomy" id="683832"/>
    <lineage>
        <taxon>Eukaryota</taxon>
        <taxon>Metazoa</taxon>
        <taxon>Chordata</taxon>
        <taxon>Craniata</taxon>
        <taxon>Vertebrata</taxon>
        <taxon>Euteleostomi</taxon>
        <taxon>Actinopterygii</taxon>
        <taxon>Neopterygii</taxon>
        <taxon>Teleostei</taxon>
        <taxon>Ostariophysi</taxon>
        <taxon>Cypriniformes</taxon>
        <taxon>Cyprinidae</taxon>
        <taxon>Labeoninae</taxon>
        <taxon>Labeonini</taxon>
        <taxon>Cirrhinus</taxon>
    </lineage>
</organism>
<gene>
    <name evidence="2" type="ORF">M9458_023133</name>
</gene>
<name>A0ABD0Q3F3_CIRMR</name>
<dbReference type="AlphaFoldDB" id="A0ABD0Q3F3"/>
<reference evidence="2 3" key="1">
    <citation type="submission" date="2024-05" db="EMBL/GenBank/DDBJ databases">
        <title>Genome sequencing and assembly of Indian major carp, Cirrhinus mrigala (Hamilton, 1822).</title>
        <authorList>
            <person name="Mohindra V."/>
            <person name="Chowdhury L.M."/>
            <person name="Lal K."/>
            <person name="Jena J.K."/>
        </authorList>
    </citation>
    <scope>NUCLEOTIDE SEQUENCE [LARGE SCALE GENOMIC DNA]</scope>
    <source>
        <strain evidence="2">CM1030</strain>
        <tissue evidence="2">Blood</tissue>
    </source>
</reference>
<dbReference type="Proteomes" id="UP001529510">
    <property type="component" value="Unassembled WGS sequence"/>
</dbReference>
<keyword evidence="3" id="KW-1185">Reference proteome</keyword>
<evidence type="ECO:0000256" key="1">
    <source>
        <dbReference type="SAM" id="Coils"/>
    </source>
</evidence>
<dbReference type="EMBL" id="JAMKFB020000011">
    <property type="protein sequence ID" value="KAL0180727.1"/>
    <property type="molecule type" value="Genomic_DNA"/>
</dbReference>
<keyword evidence="1" id="KW-0175">Coiled coil</keyword>
<proteinExistence type="predicted"/>
<accession>A0ABD0Q3F3</accession>
<sequence>LHMLQDLTQVTLKLRMEFETEADLRRRATDECEEQKRKRTEAEQLVRDFQNLCEKQVDDYRNTVGSLQVE</sequence>